<keyword evidence="3" id="KW-1185">Reference proteome</keyword>
<dbReference type="AlphaFoldDB" id="A0A9Q0FZM5"/>
<dbReference type="Proteomes" id="UP001141552">
    <property type="component" value="Unassembled WGS sequence"/>
</dbReference>
<dbReference type="EMBL" id="JAKUCV010002932">
    <property type="protein sequence ID" value="KAJ4840844.1"/>
    <property type="molecule type" value="Genomic_DNA"/>
</dbReference>
<evidence type="ECO:0000256" key="1">
    <source>
        <dbReference type="SAM" id="MobiDB-lite"/>
    </source>
</evidence>
<accession>A0A9Q0FZM5</accession>
<gene>
    <name evidence="2" type="ORF">Tsubulata_018735</name>
</gene>
<comment type="caution">
    <text evidence="2">The sequence shown here is derived from an EMBL/GenBank/DDBJ whole genome shotgun (WGS) entry which is preliminary data.</text>
</comment>
<feature type="region of interest" description="Disordered" evidence="1">
    <location>
        <begin position="25"/>
        <end position="44"/>
    </location>
</feature>
<name>A0A9Q0FZM5_9ROSI</name>
<reference evidence="2" key="1">
    <citation type="submission" date="2022-02" db="EMBL/GenBank/DDBJ databases">
        <authorList>
            <person name="Henning P.M."/>
            <person name="McCubbin A.G."/>
            <person name="Shore J.S."/>
        </authorList>
    </citation>
    <scope>NUCLEOTIDE SEQUENCE</scope>
    <source>
        <strain evidence="2">F60SS</strain>
        <tissue evidence="2">Leaves</tissue>
    </source>
</reference>
<organism evidence="2 3">
    <name type="scientific">Turnera subulata</name>
    <dbReference type="NCBI Taxonomy" id="218843"/>
    <lineage>
        <taxon>Eukaryota</taxon>
        <taxon>Viridiplantae</taxon>
        <taxon>Streptophyta</taxon>
        <taxon>Embryophyta</taxon>
        <taxon>Tracheophyta</taxon>
        <taxon>Spermatophyta</taxon>
        <taxon>Magnoliopsida</taxon>
        <taxon>eudicotyledons</taxon>
        <taxon>Gunneridae</taxon>
        <taxon>Pentapetalae</taxon>
        <taxon>rosids</taxon>
        <taxon>fabids</taxon>
        <taxon>Malpighiales</taxon>
        <taxon>Passifloraceae</taxon>
        <taxon>Turnera</taxon>
    </lineage>
</organism>
<evidence type="ECO:0000313" key="3">
    <source>
        <dbReference type="Proteomes" id="UP001141552"/>
    </source>
</evidence>
<sequence>MASPMLGIGCEGFEGWSLSGWSSSHLSQVGRRPTSVNDTPTWEKDAHLPKPPLFSKACLNFCDIEVDDDSDEFVTDSEDEAEDCDSRLRRCLTPYYEDLEEEKIREIEKYIVEVRRRLNGFPYEIKLAVPDPVLKRHDKTYACVVGCPVPFNGSVPLRESWKKYMKERDKLSGFWAVDDYNKRMGQDMQYESGVWAYYDTAAHAFFITFVALDNRTREYHRCLARVVHDFFMPPVLQHSSVSAFSRLPPQGHIEASDIEDCHCQHISLDPIRNYPSGSTERDHLLSMASASIREAISYFQRTTGIDLNFQRCHSVKFRDKFTEANAPYSYFYITFVAKAMDGTFYCDTKVRWCTQGYKVLSFSRRSEDGIYQQDKPYVDLSKPESLSLITECANAAVDIYRKEMDVYMGPPKVMMAYHSLSLGANAYHIRFKSLSSSGHVSICSATVIYDVDDVEVEKTKRFVWSKKQGEKTHNYVVESFIICPGAWQDGDLHTKQTGHAKFQDKTAETVKETSLEFPKAAATNVDDGTQPEGNSLRNSWFVIYSV</sequence>
<feature type="non-terminal residue" evidence="2">
    <location>
        <position position="1"/>
    </location>
</feature>
<reference evidence="2" key="2">
    <citation type="journal article" date="2023" name="Plants (Basel)">
        <title>Annotation of the Turnera subulata (Passifloraceae) Draft Genome Reveals the S-Locus Evolved after the Divergence of Turneroideae from Passifloroideae in a Stepwise Manner.</title>
        <authorList>
            <person name="Henning P.M."/>
            <person name="Roalson E.H."/>
            <person name="Mir W."/>
            <person name="McCubbin A.G."/>
            <person name="Shore J.S."/>
        </authorList>
    </citation>
    <scope>NUCLEOTIDE SEQUENCE</scope>
    <source>
        <strain evidence="2">F60SS</strain>
    </source>
</reference>
<proteinExistence type="predicted"/>
<protein>
    <submittedName>
        <fullName evidence="2">Uncharacterized protein</fullName>
    </submittedName>
</protein>
<evidence type="ECO:0000313" key="2">
    <source>
        <dbReference type="EMBL" id="KAJ4840844.1"/>
    </source>
</evidence>